<protein>
    <submittedName>
        <fullName evidence="2">Uncharacterized protein</fullName>
    </submittedName>
</protein>
<reference evidence="2 3" key="1">
    <citation type="submission" date="2022-04" db="EMBL/GenBank/DDBJ databases">
        <title>Genome diversity in the genus Frankia.</title>
        <authorList>
            <person name="Carlos-Shanley C."/>
            <person name="Hahn D."/>
        </authorList>
    </citation>
    <scope>NUCLEOTIDE SEQUENCE [LARGE SCALE GENOMIC DNA]</scope>
    <source>
        <strain evidence="2 3">Ag45/Mut15</strain>
    </source>
</reference>
<sequence>MYPWKDPRPPKEISAPLGQDLRPRLGDLIPHGLGAYWPPRDDSGTTATDANDANNLTLRRTTWGAP</sequence>
<organism evidence="2 3">
    <name type="scientific">Frankia umida</name>
    <dbReference type="NCBI Taxonomy" id="573489"/>
    <lineage>
        <taxon>Bacteria</taxon>
        <taxon>Bacillati</taxon>
        <taxon>Actinomycetota</taxon>
        <taxon>Actinomycetes</taxon>
        <taxon>Frankiales</taxon>
        <taxon>Frankiaceae</taxon>
        <taxon>Frankia</taxon>
    </lineage>
</organism>
<keyword evidence="3" id="KW-1185">Reference proteome</keyword>
<evidence type="ECO:0000313" key="3">
    <source>
        <dbReference type="Proteomes" id="UP001201873"/>
    </source>
</evidence>
<feature type="compositionally biased region" description="Polar residues" evidence="1">
    <location>
        <begin position="44"/>
        <end position="60"/>
    </location>
</feature>
<accession>A0ABT0K2R6</accession>
<evidence type="ECO:0000313" key="2">
    <source>
        <dbReference type="EMBL" id="MCK9878111.1"/>
    </source>
</evidence>
<proteinExistence type="predicted"/>
<feature type="compositionally biased region" description="Basic and acidic residues" evidence="1">
    <location>
        <begin position="1"/>
        <end position="11"/>
    </location>
</feature>
<dbReference type="RefSeq" id="WP_248826248.1">
    <property type="nucleotide sequence ID" value="NZ_JALKFT010000027.1"/>
</dbReference>
<dbReference type="EMBL" id="JALKFT010000027">
    <property type="protein sequence ID" value="MCK9878111.1"/>
    <property type="molecule type" value="Genomic_DNA"/>
</dbReference>
<dbReference type="Proteomes" id="UP001201873">
    <property type="component" value="Unassembled WGS sequence"/>
</dbReference>
<name>A0ABT0K2R6_9ACTN</name>
<gene>
    <name evidence="2" type="ORF">MXD59_20455</name>
</gene>
<evidence type="ECO:0000256" key="1">
    <source>
        <dbReference type="SAM" id="MobiDB-lite"/>
    </source>
</evidence>
<comment type="caution">
    <text evidence="2">The sequence shown here is derived from an EMBL/GenBank/DDBJ whole genome shotgun (WGS) entry which is preliminary data.</text>
</comment>
<feature type="region of interest" description="Disordered" evidence="1">
    <location>
        <begin position="1"/>
        <end position="66"/>
    </location>
</feature>